<dbReference type="SUPFAM" id="SSF52540">
    <property type="entry name" value="P-loop containing nucleoside triphosphate hydrolases"/>
    <property type="match status" value="1"/>
</dbReference>
<organism evidence="1">
    <name type="scientific">marine sediment metagenome</name>
    <dbReference type="NCBI Taxonomy" id="412755"/>
    <lineage>
        <taxon>unclassified sequences</taxon>
        <taxon>metagenomes</taxon>
        <taxon>ecological metagenomes</taxon>
    </lineage>
</organism>
<reference evidence="1" key="1">
    <citation type="journal article" date="2015" name="Nature">
        <title>Complex archaea that bridge the gap between prokaryotes and eukaryotes.</title>
        <authorList>
            <person name="Spang A."/>
            <person name="Saw J.H."/>
            <person name="Jorgensen S.L."/>
            <person name="Zaremba-Niedzwiedzka K."/>
            <person name="Martijn J."/>
            <person name="Lind A.E."/>
            <person name="van Eijk R."/>
            <person name="Schleper C."/>
            <person name="Guy L."/>
            <person name="Ettema T.J."/>
        </authorList>
    </citation>
    <scope>NUCLEOTIDE SEQUENCE</scope>
</reference>
<name>A0A0F9P9C4_9ZZZZ</name>
<dbReference type="EMBL" id="LAZR01002697">
    <property type="protein sequence ID" value="KKN26749.1"/>
    <property type="molecule type" value="Genomic_DNA"/>
</dbReference>
<dbReference type="InterPro" id="IPR027417">
    <property type="entry name" value="P-loop_NTPase"/>
</dbReference>
<comment type="caution">
    <text evidence="1">The sequence shown here is derived from an EMBL/GenBank/DDBJ whole genome shotgun (WGS) entry which is preliminary data.</text>
</comment>
<gene>
    <name evidence="1" type="ORF">LCGC14_0871570</name>
</gene>
<proteinExistence type="predicted"/>
<sequence length="84" mass="9857">MDELKSYYRDSLKAPPPIIIAFNKQDLPEKFNSKIFLREINFHEYQKGGTKYTIAIDGEGIVDCFEDLLKMIFKGYSDFKLKNK</sequence>
<dbReference type="AlphaFoldDB" id="A0A0F9P9C4"/>
<accession>A0A0F9P9C4</accession>
<evidence type="ECO:0000313" key="1">
    <source>
        <dbReference type="EMBL" id="KKN26749.1"/>
    </source>
</evidence>
<dbReference type="Gene3D" id="3.40.50.300">
    <property type="entry name" value="P-loop containing nucleotide triphosphate hydrolases"/>
    <property type="match status" value="1"/>
</dbReference>
<protein>
    <submittedName>
        <fullName evidence="1">Uncharacterized protein</fullName>
    </submittedName>
</protein>